<dbReference type="InterPro" id="IPR011009">
    <property type="entry name" value="Kinase-like_dom_sf"/>
</dbReference>
<protein>
    <recommendedName>
        <fullName evidence="1">Protein kinase domain-containing protein</fullName>
    </recommendedName>
</protein>
<dbReference type="EMBL" id="HBGS01056863">
    <property type="protein sequence ID" value="CAD9479814.1"/>
    <property type="molecule type" value="Transcribed_RNA"/>
</dbReference>
<reference evidence="2" key="1">
    <citation type="submission" date="2021-01" db="EMBL/GenBank/DDBJ databases">
        <authorList>
            <person name="Corre E."/>
            <person name="Pelletier E."/>
            <person name="Niang G."/>
            <person name="Scheremetjew M."/>
            <person name="Finn R."/>
            <person name="Kale V."/>
            <person name="Holt S."/>
            <person name="Cochrane G."/>
            <person name="Meng A."/>
            <person name="Brown T."/>
            <person name="Cohen L."/>
        </authorList>
    </citation>
    <scope>NUCLEOTIDE SEQUENCE</scope>
    <source>
        <strain evidence="2">CCMP1381</strain>
    </source>
</reference>
<evidence type="ECO:0000313" key="2">
    <source>
        <dbReference type="EMBL" id="CAD9479814.1"/>
    </source>
</evidence>
<organism evidence="2">
    <name type="scientific">Octactis speculum</name>
    <dbReference type="NCBI Taxonomy" id="3111310"/>
    <lineage>
        <taxon>Eukaryota</taxon>
        <taxon>Sar</taxon>
        <taxon>Stramenopiles</taxon>
        <taxon>Ochrophyta</taxon>
        <taxon>Dictyochophyceae</taxon>
        <taxon>Dictyochales</taxon>
        <taxon>Dictyochaceae</taxon>
        <taxon>Octactis</taxon>
    </lineage>
</organism>
<sequence length="174" mass="20135">MAPEMFHGFAYNPLKCDIWSLGCVLLELHLRGEFEDRWLTHHPRVIDGNFHFDEFIEDLKLELEIISSEIKDSSFHSLLMSTLQISPRQRSSASELIPHDQNVRKVIHGTKLPPTQVKGHRLRIRIDDSMPEYESGPDDDILAQFDRKISMNAKKKRKISASPGCISRMCFDFD</sequence>
<dbReference type="GO" id="GO:0005524">
    <property type="term" value="F:ATP binding"/>
    <property type="evidence" value="ECO:0007669"/>
    <property type="project" value="InterPro"/>
</dbReference>
<feature type="domain" description="Protein kinase" evidence="1">
    <location>
        <begin position="1"/>
        <end position="102"/>
    </location>
</feature>
<dbReference type="GO" id="GO:0004672">
    <property type="term" value="F:protein kinase activity"/>
    <property type="evidence" value="ECO:0007669"/>
    <property type="project" value="InterPro"/>
</dbReference>
<dbReference type="AlphaFoldDB" id="A0A7S2MF62"/>
<dbReference type="SUPFAM" id="SSF56112">
    <property type="entry name" value="Protein kinase-like (PK-like)"/>
    <property type="match status" value="1"/>
</dbReference>
<accession>A0A7S2MF62</accession>
<gene>
    <name evidence="2" type="ORF">DSPE1174_LOCUS29639</name>
</gene>
<dbReference type="Gene3D" id="1.10.510.10">
    <property type="entry name" value="Transferase(Phosphotransferase) domain 1"/>
    <property type="match status" value="1"/>
</dbReference>
<proteinExistence type="predicted"/>
<dbReference type="PROSITE" id="PS50011">
    <property type="entry name" value="PROTEIN_KINASE_DOM"/>
    <property type="match status" value="1"/>
</dbReference>
<dbReference type="InterPro" id="IPR000719">
    <property type="entry name" value="Prot_kinase_dom"/>
</dbReference>
<name>A0A7S2MF62_9STRA</name>
<evidence type="ECO:0000259" key="1">
    <source>
        <dbReference type="PROSITE" id="PS50011"/>
    </source>
</evidence>